<protein>
    <submittedName>
        <fullName evidence="1">Uncharacterized protein</fullName>
    </submittedName>
</protein>
<reference evidence="1 2" key="1">
    <citation type="submission" date="2016-11" db="EMBL/GenBank/DDBJ databases">
        <title>The macronuclear genome of Stentor coeruleus: a giant cell with tiny introns.</title>
        <authorList>
            <person name="Slabodnick M."/>
            <person name="Ruby J.G."/>
            <person name="Reiff S.B."/>
            <person name="Swart E.C."/>
            <person name="Gosai S."/>
            <person name="Prabakaran S."/>
            <person name="Witkowska E."/>
            <person name="Larue G.E."/>
            <person name="Fisher S."/>
            <person name="Freeman R.M."/>
            <person name="Gunawardena J."/>
            <person name="Chu W."/>
            <person name="Stover N.A."/>
            <person name="Gregory B.D."/>
            <person name="Nowacki M."/>
            <person name="Derisi J."/>
            <person name="Roy S.W."/>
            <person name="Marshall W.F."/>
            <person name="Sood P."/>
        </authorList>
    </citation>
    <scope>NUCLEOTIDE SEQUENCE [LARGE SCALE GENOMIC DNA]</scope>
    <source>
        <strain evidence="1">WM001</strain>
    </source>
</reference>
<organism evidence="1 2">
    <name type="scientific">Stentor coeruleus</name>
    <dbReference type="NCBI Taxonomy" id="5963"/>
    <lineage>
        <taxon>Eukaryota</taxon>
        <taxon>Sar</taxon>
        <taxon>Alveolata</taxon>
        <taxon>Ciliophora</taxon>
        <taxon>Postciliodesmatophora</taxon>
        <taxon>Heterotrichea</taxon>
        <taxon>Heterotrichida</taxon>
        <taxon>Stentoridae</taxon>
        <taxon>Stentor</taxon>
    </lineage>
</organism>
<dbReference type="AlphaFoldDB" id="A0A1R2ANF2"/>
<dbReference type="EMBL" id="MPUH01001837">
    <property type="protein sequence ID" value="OMJ66052.1"/>
    <property type="molecule type" value="Genomic_DNA"/>
</dbReference>
<name>A0A1R2ANF2_9CILI</name>
<evidence type="ECO:0000313" key="1">
    <source>
        <dbReference type="EMBL" id="OMJ66052.1"/>
    </source>
</evidence>
<evidence type="ECO:0000313" key="2">
    <source>
        <dbReference type="Proteomes" id="UP000187209"/>
    </source>
</evidence>
<accession>A0A1R2ANF2</accession>
<gene>
    <name evidence="1" type="ORF">SteCoe_37244</name>
</gene>
<dbReference type="Proteomes" id="UP000187209">
    <property type="component" value="Unassembled WGS sequence"/>
</dbReference>
<proteinExistence type="predicted"/>
<comment type="caution">
    <text evidence="1">The sequence shown here is derived from an EMBL/GenBank/DDBJ whole genome shotgun (WGS) entry which is preliminary data.</text>
</comment>
<keyword evidence="2" id="KW-1185">Reference proteome</keyword>
<sequence length="151" mass="17584">MSLLDMPVKKNSVLWKKLLKCMDSSMLSLSRLEADLSLDPDEYSMDEVKMIDDCTTQLEAFVAQEFVSAIIAAGKAMCKKLKTIVQACNDVKRELHDDNRLSNSLKACSKFRRFMTRNKKFIQNQPEFFRLLYSIIRYEDIFRLKKTIIVV</sequence>